<keyword evidence="2" id="KW-0472">Membrane</keyword>
<reference evidence="3" key="1">
    <citation type="submission" date="2020-04" db="EMBL/GenBank/DDBJ databases">
        <authorList>
            <person name="Chiriac C."/>
            <person name="Salcher M."/>
            <person name="Ghai R."/>
            <person name="Kavagutti S V."/>
        </authorList>
    </citation>
    <scope>NUCLEOTIDE SEQUENCE</scope>
</reference>
<dbReference type="EMBL" id="LR796699">
    <property type="protein sequence ID" value="CAB4160776.1"/>
    <property type="molecule type" value="Genomic_DNA"/>
</dbReference>
<protein>
    <submittedName>
        <fullName evidence="3">Uncharacterized protein</fullName>
    </submittedName>
</protein>
<keyword evidence="2" id="KW-0812">Transmembrane</keyword>
<evidence type="ECO:0000313" key="3">
    <source>
        <dbReference type="EMBL" id="CAB4160776.1"/>
    </source>
</evidence>
<organism evidence="3">
    <name type="scientific">uncultured Caudovirales phage</name>
    <dbReference type="NCBI Taxonomy" id="2100421"/>
    <lineage>
        <taxon>Viruses</taxon>
        <taxon>Duplodnaviria</taxon>
        <taxon>Heunggongvirae</taxon>
        <taxon>Uroviricota</taxon>
        <taxon>Caudoviricetes</taxon>
        <taxon>Peduoviridae</taxon>
        <taxon>Maltschvirus</taxon>
        <taxon>Maltschvirus maltsch</taxon>
    </lineage>
</organism>
<feature type="coiled-coil region" evidence="1">
    <location>
        <begin position="27"/>
        <end position="54"/>
    </location>
</feature>
<evidence type="ECO:0000256" key="2">
    <source>
        <dbReference type="SAM" id="Phobius"/>
    </source>
</evidence>
<proteinExistence type="predicted"/>
<feature type="transmembrane region" description="Helical" evidence="2">
    <location>
        <begin position="62"/>
        <end position="83"/>
    </location>
</feature>
<accession>A0A6J5NSY7</accession>
<sequence>MNGEQMMAQFEEANIDPVKYGQLWEKVQGYERRFDEMEKKIDKMEGNLEKLVALANQGRGGFWVGMSIVSAASAAAGYIMSYFGKH</sequence>
<name>A0A6J5NSY7_9CAUD</name>
<keyword evidence="1" id="KW-0175">Coiled coil</keyword>
<gene>
    <name evidence="3" type="ORF">UFOVP766_12</name>
</gene>
<evidence type="ECO:0000256" key="1">
    <source>
        <dbReference type="SAM" id="Coils"/>
    </source>
</evidence>
<keyword evidence="2" id="KW-1133">Transmembrane helix</keyword>